<accession>A0A8J2PHA3</accession>
<dbReference type="AlphaFoldDB" id="A0A8J2PHA3"/>
<evidence type="ECO:0000313" key="2">
    <source>
        <dbReference type="Proteomes" id="UP000708208"/>
    </source>
</evidence>
<dbReference type="EMBL" id="CAJVCH010528156">
    <property type="protein sequence ID" value="CAG7823033.1"/>
    <property type="molecule type" value="Genomic_DNA"/>
</dbReference>
<protein>
    <submittedName>
        <fullName evidence="1">Uncharacterized protein</fullName>
    </submittedName>
</protein>
<reference evidence="1" key="1">
    <citation type="submission" date="2021-06" db="EMBL/GenBank/DDBJ databases">
        <authorList>
            <person name="Hodson N. C."/>
            <person name="Mongue J. A."/>
            <person name="Jaron S. K."/>
        </authorList>
    </citation>
    <scope>NUCLEOTIDE SEQUENCE</scope>
</reference>
<evidence type="ECO:0000313" key="1">
    <source>
        <dbReference type="EMBL" id="CAG7823033.1"/>
    </source>
</evidence>
<organism evidence="1 2">
    <name type="scientific">Allacma fusca</name>
    <dbReference type="NCBI Taxonomy" id="39272"/>
    <lineage>
        <taxon>Eukaryota</taxon>
        <taxon>Metazoa</taxon>
        <taxon>Ecdysozoa</taxon>
        <taxon>Arthropoda</taxon>
        <taxon>Hexapoda</taxon>
        <taxon>Collembola</taxon>
        <taxon>Symphypleona</taxon>
        <taxon>Sminthuridae</taxon>
        <taxon>Allacma</taxon>
    </lineage>
</organism>
<comment type="caution">
    <text evidence="1">The sequence shown here is derived from an EMBL/GenBank/DDBJ whole genome shotgun (WGS) entry which is preliminary data.</text>
</comment>
<proteinExistence type="predicted"/>
<name>A0A8J2PHA3_9HEXA</name>
<feature type="non-terminal residue" evidence="1">
    <location>
        <position position="1"/>
    </location>
</feature>
<gene>
    <name evidence="1" type="ORF">AFUS01_LOCUS33270</name>
</gene>
<keyword evidence="2" id="KW-1185">Reference proteome</keyword>
<dbReference type="Proteomes" id="UP000708208">
    <property type="component" value="Unassembled WGS sequence"/>
</dbReference>
<sequence length="39" mass="4105">YTAYYGQLDICYPEPGETVVLSAAAEAVGSVVGQIARKN</sequence>